<reference evidence="12 13" key="1">
    <citation type="submission" date="2014-08" db="EMBL/GenBank/DDBJ databases">
        <title>Complete genome sequence of Corynebacterium aquilae S-613T(T) (=DSM 44791(T)), isolated from the choana of a healthy golden eagle.</title>
        <authorList>
            <person name="Ruckert C."/>
            <person name="Albersmeier A."/>
            <person name="Winkler A."/>
            <person name="Kalinowski J."/>
        </authorList>
    </citation>
    <scope>NUCLEOTIDE SEQUENCE [LARGE SCALE GENOMIC DNA]</scope>
    <source>
        <strain evidence="12 13">S-613</strain>
    </source>
</reference>
<dbReference type="PANTHER" id="PTHR45663:SF11">
    <property type="entry name" value="GEO12009P1"/>
    <property type="match status" value="1"/>
</dbReference>
<feature type="site" description="Contributes to redox potential value" evidence="9">
    <location>
        <position position="33"/>
    </location>
</feature>
<evidence type="ECO:0000256" key="4">
    <source>
        <dbReference type="ARBA" id="ARBA00022982"/>
    </source>
</evidence>
<sequence length="107" mass="11831">MSNAQAVTAENFRSTVIDADKPVLVDFWAEWCGPCKKLSPVIDEVAEEMGDDAVVVKVNVDEQRELGAMFQIMSIPTVLIFNKGQKVADFVGVKPKSTYVAKLRELI</sequence>
<evidence type="ECO:0000256" key="7">
    <source>
        <dbReference type="NCBIfam" id="TIGR01068"/>
    </source>
</evidence>
<dbReference type="Gene3D" id="3.40.30.10">
    <property type="entry name" value="Glutaredoxin"/>
    <property type="match status" value="1"/>
</dbReference>
<dbReference type="SUPFAM" id="SSF52833">
    <property type="entry name" value="Thioredoxin-like"/>
    <property type="match status" value="1"/>
</dbReference>
<dbReference type="InterPro" id="IPR013766">
    <property type="entry name" value="Thioredoxin_domain"/>
</dbReference>
<dbReference type="AlphaFoldDB" id="A0A1L7CIQ8"/>
<evidence type="ECO:0000256" key="3">
    <source>
        <dbReference type="ARBA" id="ARBA00022448"/>
    </source>
</evidence>
<dbReference type="GO" id="GO:0005829">
    <property type="term" value="C:cytosol"/>
    <property type="evidence" value="ECO:0007669"/>
    <property type="project" value="TreeGrafter"/>
</dbReference>
<dbReference type="GO" id="GO:0045454">
    <property type="term" value="P:cell redox homeostasis"/>
    <property type="evidence" value="ECO:0007669"/>
    <property type="project" value="TreeGrafter"/>
</dbReference>
<feature type="active site" description="Nucleophile" evidence="9">
    <location>
        <position position="35"/>
    </location>
</feature>
<dbReference type="GO" id="GO:0015035">
    <property type="term" value="F:protein-disulfide reductase activity"/>
    <property type="evidence" value="ECO:0007669"/>
    <property type="project" value="UniProtKB-UniRule"/>
</dbReference>
<organism evidence="12 13">
    <name type="scientific">Corynebacterium aquilae DSM 44791</name>
    <dbReference type="NCBI Taxonomy" id="1431546"/>
    <lineage>
        <taxon>Bacteria</taxon>
        <taxon>Bacillati</taxon>
        <taxon>Actinomycetota</taxon>
        <taxon>Actinomycetes</taxon>
        <taxon>Mycobacteriales</taxon>
        <taxon>Corynebacteriaceae</taxon>
        <taxon>Corynebacterium</taxon>
    </lineage>
</organism>
<keyword evidence="13" id="KW-1185">Reference proteome</keyword>
<evidence type="ECO:0000256" key="2">
    <source>
        <dbReference type="ARBA" id="ARBA00008987"/>
    </source>
</evidence>
<dbReference type="PANTHER" id="PTHR45663">
    <property type="entry name" value="GEO12009P1"/>
    <property type="match status" value="1"/>
</dbReference>
<dbReference type="PROSITE" id="PS00194">
    <property type="entry name" value="THIOREDOXIN_1"/>
    <property type="match status" value="1"/>
</dbReference>
<dbReference type="OrthoDB" id="9790390at2"/>
<gene>
    <name evidence="12" type="ORF">CAQU_12660</name>
</gene>
<evidence type="ECO:0000256" key="6">
    <source>
        <dbReference type="ARBA" id="ARBA00023284"/>
    </source>
</evidence>
<dbReference type="NCBIfam" id="TIGR01068">
    <property type="entry name" value="thioredoxin"/>
    <property type="match status" value="1"/>
</dbReference>
<evidence type="ECO:0000256" key="8">
    <source>
        <dbReference type="PIRNR" id="PIRNR000077"/>
    </source>
</evidence>
<dbReference type="InterPro" id="IPR005746">
    <property type="entry name" value="Thioredoxin"/>
</dbReference>
<dbReference type="PROSITE" id="PS51352">
    <property type="entry name" value="THIOREDOXIN_2"/>
    <property type="match status" value="1"/>
</dbReference>
<evidence type="ECO:0000256" key="9">
    <source>
        <dbReference type="PIRSR" id="PIRSR000077-1"/>
    </source>
</evidence>
<dbReference type="InterPro" id="IPR036249">
    <property type="entry name" value="Thioredoxin-like_sf"/>
</dbReference>
<evidence type="ECO:0000256" key="5">
    <source>
        <dbReference type="ARBA" id="ARBA00023157"/>
    </source>
</evidence>
<evidence type="ECO:0000256" key="10">
    <source>
        <dbReference type="PIRSR" id="PIRSR000077-4"/>
    </source>
</evidence>
<dbReference type="RefSeq" id="WP_075728148.1">
    <property type="nucleotide sequence ID" value="NZ_CP009245.1"/>
</dbReference>
<keyword evidence="4" id="KW-0249">Electron transport</keyword>
<keyword evidence="6 10" id="KW-0676">Redox-active center</keyword>
<feature type="disulfide bond" description="Redox-active" evidence="10">
    <location>
        <begin position="32"/>
        <end position="35"/>
    </location>
</feature>
<evidence type="ECO:0000313" key="13">
    <source>
        <dbReference type="Proteomes" id="UP000185478"/>
    </source>
</evidence>
<feature type="site" description="Contributes to redox potential value" evidence="9">
    <location>
        <position position="34"/>
    </location>
</feature>
<dbReference type="PIRSF" id="PIRSF000077">
    <property type="entry name" value="Thioredoxin"/>
    <property type="match status" value="1"/>
</dbReference>
<dbReference type="EMBL" id="CP009245">
    <property type="protein sequence ID" value="APT85744.1"/>
    <property type="molecule type" value="Genomic_DNA"/>
</dbReference>
<dbReference type="Pfam" id="PF00085">
    <property type="entry name" value="Thioredoxin"/>
    <property type="match status" value="1"/>
</dbReference>
<keyword evidence="3" id="KW-0813">Transport</keyword>
<dbReference type="InterPro" id="IPR017937">
    <property type="entry name" value="Thioredoxin_CS"/>
</dbReference>
<dbReference type="PRINTS" id="PR00421">
    <property type="entry name" value="THIOREDOXIN"/>
</dbReference>
<dbReference type="Proteomes" id="UP000185478">
    <property type="component" value="Chromosome"/>
</dbReference>
<feature type="site" description="Deprotonates C-terminal active site Cys" evidence="9">
    <location>
        <position position="26"/>
    </location>
</feature>
<feature type="domain" description="Thioredoxin" evidence="11">
    <location>
        <begin position="1"/>
        <end position="107"/>
    </location>
</feature>
<evidence type="ECO:0000256" key="1">
    <source>
        <dbReference type="ARBA" id="ARBA00003318"/>
    </source>
</evidence>
<keyword evidence="5 10" id="KW-1015">Disulfide bond</keyword>
<comment type="similarity">
    <text evidence="2 8">Belongs to the thioredoxin family.</text>
</comment>
<comment type="function">
    <text evidence="1">Participates in various redox reactions through the reversible oxidation of its active center dithiol to a disulfide and catalyzes dithiol-disulfide exchange reactions.</text>
</comment>
<accession>A0A1L7CIQ8</accession>
<evidence type="ECO:0000313" key="12">
    <source>
        <dbReference type="EMBL" id="APT85744.1"/>
    </source>
</evidence>
<name>A0A1L7CIQ8_9CORY</name>
<feature type="active site" description="Nucleophile" evidence="9">
    <location>
        <position position="32"/>
    </location>
</feature>
<dbReference type="STRING" id="1431546.CAQU_12660"/>
<dbReference type="KEGG" id="caqu:CAQU_12660"/>
<dbReference type="FunFam" id="3.40.30.10:FF:000001">
    <property type="entry name" value="Thioredoxin"/>
    <property type="match status" value="1"/>
</dbReference>
<dbReference type="CDD" id="cd02947">
    <property type="entry name" value="TRX_family"/>
    <property type="match status" value="1"/>
</dbReference>
<evidence type="ECO:0000259" key="11">
    <source>
        <dbReference type="PROSITE" id="PS51352"/>
    </source>
</evidence>
<proteinExistence type="inferred from homology"/>
<protein>
    <recommendedName>
        <fullName evidence="7 8">Thioredoxin</fullName>
    </recommendedName>
</protein>